<protein>
    <submittedName>
        <fullName evidence="1">Uncharacterized protein</fullName>
    </submittedName>
</protein>
<dbReference type="RefSeq" id="WP_010915128.1">
    <property type="nucleotide sequence ID" value="NZ_CP051773.1"/>
</dbReference>
<dbReference type="OMA" id="HYRAIGP"/>
<evidence type="ECO:0000313" key="1">
    <source>
        <dbReference type="EMBL" id="RNJ46089.1"/>
    </source>
</evidence>
<dbReference type="GeneID" id="66684992"/>
<dbReference type="AlphaFoldDB" id="A0A3M9XDH2"/>
<name>A0A3M9XDH2_9HYPH</name>
<dbReference type="Proteomes" id="UP000275436">
    <property type="component" value="Unassembled WGS sequence"/>
</dbReference>
<proteinExistence type="predicted"/>
<dbReference type="EMBL" id="QKOD01000002">
    <property type="protein sequence ID" value="RNJ46089.1"/>
    <property type="molecule type" value="Genomic_DNA"/>
</dbReference>
<reference evidence="1 2" key="1">
    <citation type="journal article" date="2018" name="Mol. Plant Microbe Interact.">
        <title>Taxonomically Different Co-Microsymbionts of a Relict Legume, Oxytropis popoviana, Have Complementary Sets of Symbiotic Genes and Together Increase the Efficiency of Plant Nodulation.</title>
        <authorList>
            <person name="Safronova V."/>
            <person name="Belimov A."/>
            <person name="Sazanova A."/>
            <person name="Chirak E."/>
            <person name="Verkhozina A."/>
            <person name="Kuznetsova I."/>
            <person name="Andronov E."/>
            <person name="Puhalsky J."/>
            <person name="Tikhonovich I."/>
        </authorList>
    </citation>
    <scope>NUCLEOTIDE SEQUENCE [LARGE SCALE GENOMIC DNA]</scope>
    <source>
        <strain evidence="1 2">Opo-235</strain>
    </source>
</reference>
<gene>
    <name evidence="1" type="ORF">DNR46_11860</name>
</gene>
<comment type="caution">
    <text evidence="1">The sequence shown here is derived from an EMBL/GenBank/DDBJ whole genome shotgun (WGS) entry which is preliminary data.</text>
</comment>
<organism evidence="1 2">
    <name type="scientific">Mesorhizobium japonicum</name>
    <dbReference type="NCBI Taxonomy" id="2066070"/>
    <lineage>
        <taxon>Bacteria</taxon>
        <taxon>Pseudomonadati</taxon>
        <taxon>Pseudomonadota</taxon>
        <taxon>Alphaproteobacteria</taxon>
        <taxon>Hyphomicrobiales</taxon>
        <taxon>Phyllobacteriaceae</taxon>
        <taxon>Mesorhizobium</taxon>
    </lineage>
</organism>
<sequence>MPRSKQEAARAKQPALASHYRAIGPAAIVAALLHTAKKKKPAPKIVSPRAA</sequence>
<accession>A0A3M9XDH2</accession>
<evidence type="ECO:0000313" key="2">
    <source>
        <dbReference type="Proteomes" id="UP000275436"/>
    </source>
</evidence>